<dbReference type="InterPro" id="IPR011006">
    <property type="entry name" value="CheY-like_superfamily"/>
</dbReference>
<comment type="caution">
    <text evidence="11">The sequence shown here is derived from an EMBL/GenBank/DDBJ whole genome shotgun (WGS) entry which is preliminary data.</text>
</comment>
<evidence type="ECO:0000313" key="11">
    <source>
        <dbReference type="EMBL" id="RUR74078.1"/>
    </source>
</evidence>
<dbReference type="CDD" id="cd19920">
    <property type="entry name" value="REC_PA4781-like"/>
    <property type="match status" value="1"/>
</dbReference>
<proteinExistence type="predicted"/>
<keyword evidence="5" id="KW-0902">Two-component regulatory system</keyword>
<organism evidence="11 12">
    <name type="scientific">Chlorogloeopsis fritschii PCC 6912</name>
    <dbReference type="NCBI Taxonomy" id="211165"/>
    <lineage>
        <taxon>Bacteria</taxon>
        <taxon>Bacillati</taxon>
        <taxon>Cyanobacteriota</taxon>
        <taxon>Cyanophyceae</taxon>
        <taxon>Nostocales</taxon>
        <taxon>Chlorogloeopsidaceae</taxon>
        <taxon>Chlorogloeopsis</taxon>
    </lineage>
</organism>
<dbReference type="AlphaFoldDB" id="A0A433MZU0"/>
<evidence type="ECO:0000313" key="12">
    <source>
        <dbReference type="Proteomes" id="UP000268857"/>
    </source>
</evidence>
<evidence type="ECO:0000259" key="10">
    <source>
        <dbReference type="PROSITE" id="PS50110"/>
    </source>
</evidence>
<dbReference type="GO" id="GO:0005886">
    <property type="term" value="C:plasma membrane"/>
    <property type="evidence" value="ECO:0007669"/>
    <property type="project" value="TreeGrafter"/>
</dbReference>
<evidence type="ECO:0000256" key="3">
    <source>
        <dbReference type="ARBA" id="ARBA00022679"/>
    </source>
</evidence>
<dbReference type="InterPro" id="IPR001789">
    <property type="entry name" value="Sig_transdc_resp-reg_receiver"/>
</dbReference>
<name>A0A433MZU0_CHLFR</name>
<dbReference type="SMART" id="SM00448">
    <property type="entry name" value="REC"/>
    <property type="match status" value="1"/>
</dbReference>
<dbReference type="InterPro" id="IPR004358">
    <property type="entry name" value="Sig_transdc_His_kin-like_C"/>
</dbReference>
<dbReference type="InterPro" id="IPR036097">
    <property type="entry name" value="HisK_dim/P_sf"/>
</dbReference>
<evidence type="ECO:0000256" key="4">
    <source>
        <dbReference type="ARBA" id="ARBA00022777"/>
    </source>
</evidence>
<feature type="region of interest" description="Disordered" evidence="8">
    <location>
        <begin position="356"/>
        <end position="384"/>
    </location>
</feature>
<keyword evidence="7" id="KW-0175">Coiled coil</keyword>
<dbReference type="PRINTS" id="PR00344">
    <property type="entry name" value="BCTRLSENSOR"/>
</dbReference>
<dbReference type="InterPro" id="IPR003594">
    <property type="entry name" value="HATPase_dom"/>
</dbReference>
<dbReference type="SUPFAM" id="SSF55874">
    <property type="entry name" value="ATPase domain of HSP90 chaperone/DNA topoisomerase II/histidine kinase"/>
    <property type="match status" value="2"/>
</dbReference>
<evidence type="ECO:0000256" key="7">
    <source>
        <dbReference type="SAM" id="Coils"/>
    </source>
</evidence>
<keyword evidence="3" id="KW-0808">Transferase</keyword>
<dbReference type="InterPro" id="IPR005467">
    <property type="entry name" value="His_kinase_dom"/>
</dbReference>
<dbReference type="PROSITE" id="PS50110">
    <property type="entry name" value="RESPONSE_REGULATORY"/>
    <property type="match status" value="1"/>
</dbReference>
<feature type="domain" description="Response regulatory" evidence="10">
    <location>
        <begin position="8"/>
        <end position="124"/>
    </location>
</feature>
<keyword evidence="6" id="KW-0597">Phosphoprotein</keyword>
<dbReference type="GO" id="GO:0000155">
    <property type="term" value="F:phosphorelay sensor kinase activity"/>
    <property type="evidence" value="ECO:0007669"/>
    <property type="project" value="InterPro"/>
</dbReference>
<feature type="modified residue" description="4-aspartylphosphate" evidence="6">
    <location>
        <position position="57"/>
    </location>
</feature>
<dbReference type="PANTHER" id="PTHR43047">
    <property type="entry name" value="TWO-COMPONENT HISTIDINE PROTEIN KINASE"/>
    <property type="match status" value="1"/>
</dbReference>
<dbReference type="STRING" id="211165.GCA_000317285_05744"/>
<dbReference type="Gene3D" id="3.30.565.10">
    <property type="entry name" value="Histidine kinase-like ATPase, C-terminal domain"/>
    <property type="match status" value="1"/>
</dbReference>
<dbReference type="InterPro" id="IPR036890">
    <property type="entry name" value="HATPase_C_sf"/>
</dbReference>
<comment type="catalytic activity">
    <reaction evidence="1">
        <text>ATP + protein L-histidine = ADP + protein N-phospho-L-histidine.</text>
        <dbReference type="EC" id="2.7.13.3"/>
    </reaction>
</comment>
<dbReference type="PROSITE" id="PS50109">
    <property type="entry name" value="HIS_KIN"/>
    <property type="match status" value="1"/>
</dbReference>
<sequence length="495" mass="54540">MHHSATGFILIVDDNSTNLSVLSQALKQVGLKIRMAMDGASAINIVQQQFPELILLDVQMPGMDGFETCTRLKANPATQTIPIIFTTALADTDSKVKGLSLGAVDYITKPFEEQEVLARVNVHLQLRHLTKTLEEKNTQLQQGNEILEQRVSERTSELSQALQELQRSQLHLVQNEKMSALGQLVAGIAHELNNPIGCLVSNLAPAFEYVSDLTQIIEFYQQSYPEAALKLEQTLGEFDIEFILQDLLKLLKSMKLSTERIKDISISLRNFSRSDATAKVQVNVHDGLESTLTILGHRLKAVGDRPAIEVIKNYGELPKLECYPGLLNQVFMNILANAIDALEEGLGTRDWGLGRAFPDTQSPVPNPPSGTLREAAHSPRSQATPVYRASMPVATTEETSATCWTHQYPTPQIRIQTAVADEYVVIRIADNGIGIPPEVQQKMFDYLFTTKAVGKGTGMGLSISRQIIEEKHGGQLSFMSQAGQGTEFAIALPLR</sequence>
<dbReference type="PANTHER" id="PTHR43047:SF72">
    <property type="entry name" value="OSMOSENSING HISTIDINE PROTEIN KINASE SLN1"/>
    <property type="match status" value="1"/>
</dbReference>
<reference evidence="11 12" key="1">
    <citation type="journal article" date="2019" name="Genome Biol. Evol.">
        <title>Day and night: Metabolic profiles and evolutionary relationships of six axenic non-marine cyanobacteria.</title>
        <authorList>
            <person name="Will S.E."/>
            <person name="Henke P."/>
            <person name="Boedeker C."/>
            <person name="Huang S."/>
            <person name="Brinkmann H."/>
            <person name="Rohde M."/>
            <person name="Jarek M."/>
            <person name="Friedl T."/>
            <person name="Seufert S."/>
            <person name="Schumacher M."/>
            <person name="Overmann J."/>
            <person name="Neumann-Schaal M."/>
            <person name="Petersen J."/>
        </authorList>
    </citation>
    <scope>NUCLEOTIDE SEQUENCE [LARGE SCALE GENOMIC DNA]</scope>
    <source>
        <strain evidence="11 12">PCC 6912</strain>
    </source>
</reference>
<dbReference type="EMBL" id="RSCJ01000031">
    <property type="protein sequence ID" value="RUR74078.1"/>
    <property type="molecule type" value="Genomic_DNA"/>
</dbReference>
<dbReference type="Pfam" id="PF00072">
    <property type="entry name" value="Response_reg"/>
    <property type="match status" value="1"/>
</dbReference>
<dbReference type="Gene3D" id="3.40.50.2300">
    <property type="match status" value="1"/>
</dbReference>
<protein>
    <recommendedName>
        <fullName evidence="2">histidine kinase</fullName>
        <ecNumber evidence="2">2.7.13.3</ecNumber>
    </recommendedName>
</protein>
<dbReference type="Proteomes" id="UP000268857">
    <property type="component" value="Unassembled WGS sequence"/>
</dbReference>
<accession>A0A433MZU0</accession>
<evidence type="ECO:0000256" key="5">
    <source>
        <dbReference type="ARBA" id="ARBA00023012"/>
    </source>
</evidence>
<keyword evidence="4" id="KW-0418">Kinase</keyword>
<dbReference type="EC" id="2.7.13.3" evidence="2"/>
<dbReference type="SMART" id="SM00387">
    <property type="entry name" value="HATPase_c"/>
    <property type="match status" value="1"/>
</dbReference>
<evidence type="ECO:0000259" key="9">
    <source>
        <dbReference type="PROSITE" id="PS50109"/>
    </source>
</evidence>
<evidence type="ECO:0000256" key="6">
    <source>
        <dbReference type="PROSITE-ProRule" id="PRU00169"/>
    </source>
</evidence>
<dbReference type="SUPFAM" id="SSF47384">
    <property type="entry name" value="Homodimeric domain of signal transducing histidine kinase"/>
    <property type="match status" value="1"/>
</dbReference>
<dbReference type="OrthoDB" id="9781208at2"/>
<dbReference type="GO" id="GO:0009927">
    <property type="term" value="F:histidine phosphotransfer kinase activity"/>
    <property type="evidence" value="ECO:0007669"/>
    <property type="project" value="TreeGrafter"/>
</dbReference>
<keyword evidence="12" id="KW-1185">Reference proteome</keyword>
<evidence type="ECO:0000256" key="1">
    <source>
        <dbReference type="ARBA" id="ARBA00000085"/>
    </source>
</evidence>
<evidence type="ECO:0000256" key="8">
    <source>
        <dbReference type="SAM" id="MobiDB-lite"/>
    </source>
</evidence>
<feature type="coiled-coil region" evidence="7">
    <location>
        <begin position="130"/>
        <end position="164"/>
    </location>
</feature>
<dbReference type="Pfam" id="PF02518">
    <property type="entry name" value="HATPase_c"/>
    <property type="match status" value="1"/>
</dbReference>
<gene>
    <name evidence="11" type="ORF">PCC6912_53860</name>
</gene>
<dbReference type="Gene3D" id="1.10.287.130">
    <property type="match status" value="1"/>
</dbReference>
<dbReference type="SUPFAM" id="SSF52172">
    <property type="entry name" value="CheY-like"/>
    <property type="match status" value="1"/>
</dbReference>
<evidence type="ECO:0000256" key="2">
    <source>
        <dbReference type="ARBA" id="ARBA00012438"/>
    </source>
</evidence>
<dbReference type="RefSeq" id="WP_016877739.1">
    <property type="nucleotide sequence ID" value="NZ_AJLN01000134.1"/>
</dbReference>
<feature type="domain" description="Histidine kinase" evidence="9">
    <location>
        <begin position="187"/>
        <end position="495"/>
    </location>
</feature>